<reference evidence="1 2" key="1">
    <citation type="submission" date="2019-04" db="EMBL/GenBank/DDBJ databases">
        <title>Friends and foes A comparative genomics studyof 23 Aspergillus species from section Flavi.</title>
        <authorList>
            <consortium name="DOE Joint Genome Institute"/>
            <person name="Kjaerbolling I."/>
            <person name="Vesth T."/>
            <person name="Frisvad J.C."/>
            <person name="Nybo J.L."/>
            <person name="Theobald S."/>
            <person name="Kildgaard S."/>
            <person name="Isbrandt T."/>
            <person name="Kuo A."/>
            <person name="Sato A."/>
            <person name="Lyhne E.K."/>
            <person name="Kogle M.E."/>
            <person name="Wiebenga A."/>
            <person name="Kun R.S."/>
            <person name="Lubbers R.J."/>
            <person name="Makela M.R."/>
            <person name="Barry K."/>
            <person name="Chovatia M."/>
            <person name="Clum A."/>
            <person name="Daum C."/>
            <person name="Haridas S."/>
            <person name="He G."/>
            <person name="LaButti K."/>
            <person name="Lipzen A."/>
            <person name="Mondo S."/>
            <person name="Riley R."/>
            <person name="Salamov A."/>
            <person name="Simmons B.A."/>
            <person name="Magnuson J.K."/>
            <person name="Henrissat B."/>
            <person name="Mortensen U.H."/>
            <person name="Larsen T.O."/>
            <person name="Devries R.P."/>
            <person name="Grigoriev I.V."/>
            <person name="Machida M."/>
            <person name="Baker S.E."/>
            <person name="Andersen M.R."/>
        </authorList>
    </citation>
    <scope>NUCLEOTIDE SEQUENCE [LARGE SCALE GENOMIC DNA]</scope>
    <source>
        <strain evidence="1 2">IBT 29228</strain>
    </source>
</reference>
<dbReference type="OrthoDB" id="10571876at2759"/>
<protein>
    <submittedName>
        <fullName evidence="1">Uncharacterized protein</fullName>
    </submittedName>
</protein>
<evidence type="ECO:0000313" key="2">
    <source>
        <dbReference type="Proteomes" id="UP000326198"/>
    </source>
</evidence>
<proteinExistence type="predicted"/>
<dbReference type="Proteomes" id="UP000326198">
    <property type="component" value="Unassembled WGS sequence"/>
</dbReference>
<organism evidence="1 2">
    <name type="scientific">Aspergillus bertholletiae</name>
    <dbReference type="NCBI Taxonomy" id="1226010"/>
    <lineage>
        <taxon>Eukaryota</taxon>
        <taxon>Fungi</taxon>
        <taxon>Dikarya</taxon>
        <taxon>Ascomycota</taxon>
        <taxon>Pezizomycotina</taxon>
        <taxon>Eurotiomycetes</taxon>
        <taxon>Eurotiomycetidae</taxon>
        <taxon>Eurotiales</taxon>
        <taxon>Aspergillaceae</taxon>
        <taxon>Aspergillus</taxon>
        <taxon>Aspergillus subgen. Circumdati</taxon>
    </lineage>
</organism>
<keyword evidence="2" id="KW-1185">Reference proteome</keyword>
<sequence length="119" mass="13396">MLLLPSIRPPFVLHASHSPLSTGIPLVEFFESVLQKHLLFSYHPSSSSLTLGSKGLASLPARIDLSSAVYHCLLLYLIFYYLYTHPIPIGKLQNSARTYRLHTILYFLSHCIALPRCLS</sequence>
<dbReference type="EMBL" id="ML736164">
    <property type="protein sequence ID" value="KAE8382222.1"/>
    <property type="molecule type" value="Genomic_DNA"/>
</dbReference>
<accession>A0A5N7BK99</accession>
<dbReference type="AlphaFoldDB" id="A0A5N7BK99"/>
<gene>
    <name evidence="1" type="ORF">BDV26DRAFT_29251</name>
</gene>
<name>A0A5N7BK99_9EURO</name>
<evidence type="ECO:0000313" key="1">
    <source>
        <dbReference type="EMBL" id="KAE8382222.1"/>
    </source>
</evidence>